<dbReference type="Pfam" id="PF10354">
    <property type="entry name" value="BMT5-like"/>
    <property type="match status" value="1"/>
</dbReference>
<dbReference type="InterPro" id="IPR036690">
    <property type="entry name" value="Fdx_antiC-bd_sf"/>
</dbReference>
<accession>A0AAV4TXD4</accession>
<reference evidence="2 3" key="1">
    <citation type="submission" date="2021-06" db="EMBL/GenBank/DDBJ databases">
        <title>Caerostris darwini draft genome.</title>
        <authorList>
            <person name="Kono N."/>
            <person name="Arakawa K."/>
        </authorList>
    </citation>
    <scope>NUCLEOTIDE SEQUENCE [LARGE SCALE GENOMIC DNA]</scope>
</reference>
<dbReference type="Proteomes" id="UP001054837">
    <property type="component" value="Unassembled WGS sequence"/>
</dbReference>
<protein>
    <submittedName>
        <fullName evidence="2">FDX-ACB domain-containing protein</fullName>
    </submittedName>
</protein>
<evidence type="ECO:0000313" key="3">
    <source>
        <dbReference type="Proteomes" id="UP001054837"/>
    </source>
</evidence>
<dbReference type="AlphaFoldDB" id="A0AAV4TXD4"/>
<gene>
    <name evidence="2" type="primary">AVEN_94956_1</name>
    <name evidence="2" type="ORF">CDAR_192251</name>
</gene>
<dbReference type="GO" id="GO:0070475">
    <property type="term" value="P:rRNA base methylation"/>
    <property type="evidence" value="ECO:0007669"/>
    <property type="project" value="InterPro"/>
</dbReference>
<feature type="domain" description="25S rRNA (uridine-N(3))-methyltransferase BMT5-like" evidence="1">
    <location>
        <begin position="24"/>
        <end position="183"/>
    </location>
</feature>
<dbReference type="EMBL" id="BPLQ01010303">
    <property type="protein sequence ID" value="GIY49839.1"/>
    <property type="molecule type" value="Genomic_DNA"/>
</dbReference>
<name>A0AAV4TXD4_9ARAC</name>
<evidence type="ECO:0000313" key="2">
    <source>
        <dbReference type="EMBL" id="GIY49839.1"/>
    </source>
</evidence>
<proteinExistence type="predicted"/>
<dbReference type="GO" id="GO:0070042">
    <property type="term" value="F:rRNA (uridine-N3-)-methyltransferase activity"/>
    <property type="evidence" value="ECO:0007669"/>
    <property type="project" value="InterPro"/>
</dbReference>
<evidence type="ECO:0000259" key="1">
    <source>
        <dbReference type="Pfam" id="PF10354"/>
    </source>
</evidence>
<keyword evidence="3" id="KW-1185">Reference proteome</keyword>
<dbReference type="SUPFAM" id="SSF54991">
    <property type="entry name" value="Anticodon-binding domain of PheRS"/>
    <property type="match status" value="1"/>
</dbReference>
<organism evidence="2 3">
    <name type="scientific">Caerostris darwini</name>
    <dbReference type="NCBI Taxonomy" id="1538125"/>
    <lineage>
        <taxon>Eukaryota</taxon>
        <taxon>Metazoa</taxon>
        <taxon>Ecdysozoa</taxon>
        <taxon>Arthropoda</taxon>
        <taxon>Chelicerata</taxon>
        <taxon>Arachnida</taxon>
        <taxon>Araneae</taxon>
        <taxon>Araneomorphae</taxon>
        <taxon>Entelegynae</taxon>
        <taxon>Araneoidea</taxon>
        <taxon>Araneidae</taxon>
        <taxon>Caerostris</taxon>
    </lineage>
</organism>
<comment type="caution">
    <text evidence="2">The sequence shown here is derived from an EMBL/GenBank/DDBJ whole genome shotgun (WGS) entry which is preliminary data.</text>
</comment>
<sequence>MKGLDVWPDPPPPPPGPRVINHTLFVGDTGVAFTVATNYVYHLMNNTISRTEYLTAVVPSRRGLTNDHLNRIRYLKGKGVSVATHVQLSRLQNHLIVQRHVYRNIFFHFPTTFTDSDPEWRLFFKSAKKVLAFRGCIHISLAEKPIPILYDGLRRYYPYTREVVDIANNTKLKLRDIVKFTKDHDYTMRTSGDFRGIQAEINVEGAACLIFSRCINVNIPMLDIETVLNRNHQEFFSSNVRELYDSLSEKKNVPHTQLVHGFYTAARSSFSSVETIFVPNLIMCTYGIGPTNFSPCIPPWNKDLSKGIETILNKILADPLGIPFFSWPEIPQRINARIVNMQESDEYTITNVLAIYASCNLTKTENCSFYTDVEITQATEVAFNADINKENFEIGHIIKFTLNDKPHYAAILNLELISEIKFHIMDHRILISKTAYFCERSLRGVQIGVFRPSSLYPAFYTREFSAWVKIKDFEEKLLMILIWNLVGPVVNRLTLVSEYIPHVPNVVKEKRTYRIVYQSLERVLPNYMVEKIHSYVTNSIRAYLSKLGWLCRASRVV</sequence>
<dbReference type="InterPro" id="IPR019446">
    <property type="entry name" value="BMT5-like"/>
</dbReference>
<dbReference type="Gene3D" id="3.30.70.380">
    <property type="entry name" value="Ferrodoxin-fold anticodon-binding domain"/>
    <property type="match status" value="1"/>
</dbReference>